<gene>
    <name evidence="7" type="ORF">JOC48_000556</name>
</gene>
<protein>
    <submittedName>
        <fullName evidence="7">YesN/AraC family two-component response regulator</fullName>
    </submittedName>
</protein>
<name>A0ABS2MWB4_9BACI</name>
<keyword evidence="2" id="KW-0238">DNA-binding</keyword>
<feature type="domain" description="HTH araC/xylS-type" evidence="5">
    <location>
        <begin position="393"/>
        <end position="491"/>
    </location>
</feature>
<keyword evidence="4" id="KW-0597">Phosphoprotein</keyword>
<dbReference type="Proteomes" id="UP001296943">
    <property type="component" value="Unassembled WGS sequence"/>
</dbReference>
<evidence type="ECO:0000259" key="5">
    <source>
        <dbReference type="PROSITE" id="PS01124"/>
    </source>
</evidence>
<evidence type="ECO:0000256" key="3">
    <source>
        <dbReference type="ARBA" id="ARBA00023163"/>
    </source>
</evidence>
<dbReference type="SMART" id="SM00448">
    <property type="entry name" value="REC"/>
    <property type="match status" value="1"/>
</dbReference>
<dbReference type="EMBL" id="JAFBDR010000002">
    <property type="protein sequence ID" value="MBM7570078.1"/>
    <property type="molecule type" value="Genomic_DNA"/>
</dbReference>
<dbReference type="PANTHER" id="PTHR43280:SF28">
    <property type="entry name" value="HTH-TYPE TRANSCRIPTIONAL ACTIVATOR RHAS"/>
    <property type="match status" value="1"/>
</dbReference>
<feature type="domain" description="Response regulatory" evidence="6">
    <location>
        <begin position="2"/>
        <end position="118"/>
    </location>
</feature>
<dbReference type="SUPFAM" id="SSF46689">
    <property type="entry name" value="Homeodomain-like"/>
    <property type="match status" value="2"/>
</dbReference>
<keyword evidence="3" id="KW-0804">Transcription</keyword>
<dbReference type="InterPro" id="IPR001789">
    <property type="entry name" value="Sig_transdc_resp-reg_receiver"/>
</dbReference>
<evidence type="ECO:0000313" key="7">
    <source>
        <dbReference type="EMBL" id="MBM7570078.1"/>
    </source>
</evidence>
<proteinExistence type="predicted"/>
<keyword evidence="1" id="KW-0805">Transcription regulation</keyword>
<accession>A0ABS2MWB4</accession>
<dbReference type="Pfam" id="PF00072">
    <property type="entry name" value="Response_reg"/>
    <property type="match status" value="1"/>
</dbReference>
<evidence type="ECO:0000256" key="2">
    <source>
        <dbReference type="ARBA" id="ARBA00023125"/>
    </source>
</evidence>
<dbReference type="Gene3D" id="1.10.10.60">
    <property type="entry name" value="Homeodomain-like"/>
    <property type="match status" value="2"/>
</dbReference>
<dbReference type="PANTHER" id="PTHR43280">
    <property type="entry name" value="ARAC-FAMILY TRANSCRIPTIONAL REGULATOR"/>
    <property type="match status" value="1"/>
</dbReference>
<dbReference type="SMART" id="SM00342">
    <property type="entry name" value="HTH_ARAC"/>
    <property type="match status" value="1"/>
</dbReference>
<dbReference type="InterPro" id="IPR018060">
    <property type="entry name" value="HTH_AraC"/>
</dbReference>
<evidence type="ECO:0000259" key="6">
    <source>
        <dbReference type="PROSITE" id="PS50110"/>
    </source>
</evidence>
<dbReference type="CDD" id="cd17536">
    <property type="entry name" value="REC_YesN-like"/>
    <property type="match status" value="1"/>
</dbReference>
<evidence type="ECO:0000313" key="8">
    <source>
        <dbReference type="Proteomes" id="UP001296943"/>
    </source>
</evidence>
<dbReference type="InterPro" id="IPR011006">
    <property type="entry name" value="CheY-like_superfamily"/>
</dbReference>
<comment type="caution">
    <text evidence="7">The sequence shown here is derived from an EMBL/GenBank/DDBJ whole genome shotgun (WGS) entry which is preliminary data.</text>
</comment>
<dbReference type="PROSITE" id="PS01124">
    <property type="entry name" value="HTH_ARAC_FAMILY_2"/>
    <property type="match status" value="1"/>
</dbReference>
<dbReference type="PROSITE" id="PS50110">
    <property type="entry name" value="RESPONSE_REGULATORY"/>
    <property type="match status" value="1"/>
</dbReference>
<dbReference type="RefSeq" id="WP_204497512.1">
    <property type="nucleotide sequence ID" value="NZ_JAFBDR010000002.1"/>
</dbReference>
<organism evidence="7 8">
    <name type="scientific">Aquibacillus albus</name>
    <dbReference type="NCBI Taxonomy" id="1168171"/>
    <lineage>
        <taxon>Bacteria</taxon>
        <taxon>Bacillati</taxon>
        <taxon>Bacillota</taxon>
        <taxon>Bacilli</taxon>
        <taxon>Bacillales</taxon>
        <taxon>Bacillaceae</taxon>
        <taxon>Aquibacillus</taxon>
    </lineage>
</organism>
<keyword evidence="8" id="KW-1185">Reference proteome</keyword>
<reference evidence="7 8" key="1">
    <citation type="submission" date="2021-01" db="EMBL/GenBank/DDBJ databases">
        <title>Genomic Encyclopedia of Type Strains, Phase IV (KMG-IV): sequencing the most valuable type-strain genomes for metagenomic binning, comparative biology and taxonomic classification.</title>
        <authorList>
            <person name="Goeker M."/>
        </authorList>
    </citation>
    <scope>NUCLEOTIDE SEQUENCE [LARGE SCALE GENOMIC DNA]</scope>
    <source>
        <strain evidence="7 8">DSM 23711</strain>
    </source>
</reference>
<evidence type="ECO:0000256" key="1">
    <source>
        <dbReference type="ARBA" id="ARBA00023015"/>
    </source>
</evidence>
<dbReference type="Gene3D" id="3.40.50.2300">
    <property type="match status" value="1"/>
</dbReference>
<dbReference type="InterPro" id="IPR009057">
    <property type="entry name" value="Homeodomain-like_sf"/>
</dbReference>
<feature type="modified residue" description="4-aspartylphosphate" evidence="4">
    <location>
        <position position="53"/>
    </location>
</feature>
<dbReference type="Pfam" id="PF12833">
    <property type="entry name" value="HTH_18"/>
    <property type="match status" value="1"/>
</dbReference>
<evidence type="ECO:0000256" key="4">
    <source>
        <dbReference type="PROSITE-ProRule" id="PRU00169"/>
    </source>
</evidence>
<dbReference type="SUPFAM" id="SSF52172">
    <property type="entry name" value="CheY-like"/>
    <property type="match status" value="1"/>
</dbReference>
<sequence length="493" mass="58161">MNIYVIEDEYWALMELKTIFKEFEDSHKVHYFDNGKTAYDQACLEKPDLVVTDITMPEMDGLVLVEKLKEIDQHIECILLTVHDTFDYAKKGIKLGVKDYLLKPVNKLSLIDTINKAIKSIEVQKTQENEHQNWLVKQSIFNPLEKNSKVDDFCECSLHLVYLLLGNWKASVSWSTINNKIEKVQSKLDKDNRLTVFSLDSQRKIILYKENKSIEAFDFKTFIHEISKVQHLHIGYAIKPINRKLCDTYNELHKLMDKNKLFGQSTYFESPTELPDRNIQQLWDSIRLIEKYIRSGEMSLLESAVSNTINEIKKYQLTQKQLVRFLWDVYYAITFKLEDASIESIHMENIDEVFERLDVIVTYEELEKWFCPLILEIANIYKPRNIAPKHLIPAIKNWIEQSYSSNITLQQFAERHHVSISYLSREFKEQTGYTFSEYLARFRCEKAKEYFNKGYNKTVGVGELVGYSDPKHFRSVFKKIIGTTPREYKENHM</sequence>